<feature type="region of interest" description="Disordered" evidence="1">
    <location>
        <begin position="26"/>
        <end position="69"/>
    </location>
</feature>
<sequence length="473" mass="51554">MPASRFGTPGDTSPVAWETYKEASEVFQKDARPPTPWCSQQQLPQRMRSALRTASATASATATPAPSSAHGYKNLASVSKINANQALSEFGQAGTGDAWLTAQNGNIALYEMRINQDEFNFIDQNQLYDAARQKPFAMTQGLILPNGTATFEQYGTVGAVELKAAWVELPDPTSWPHFKISKAWVVYPSAPTMPKLVTVGLTGLHIIHKTRNSPQIIWATFEHINNAPSTSDIQNDKFLPWYTFYNRQCDPSTDHYQCYPNAQPPGQSPDNPRLPRAPGDPYSAPIQVVRLNPISDNSADNVAGLNAWVWQYVIDPASPDSVFKNYQLVDVLWANSPVMIPPGAVVPLPAGNPQPSPQTRIVANTTMETYFQTTKNCLFCHQYAAIAKESAPAGKQGLRKRLGVSNADKIRDLLGAHADMETTRVLKASQADAAASLASDYSFLFSDAQTAPVIAPALKKRGMKKPKVGAPAN</sequence>
<dbReference type="eggNOG" id="COG3258">
    <property type="taxonomic scope" value="Bacteria"/>
</dbReference>
<accession>W0V4E9</accession>
<evidence type="ECO:0000256" key="1">
    <source>
        <dbReference type="SAM" id="MobiDB-lite"/>
    </source>
</evidence>
<keyword evidence="3" id="KW-1185">Reference proteome</keyword>
<dbReference type="EMBL" id="HG322949">
    <property type="protein sequence ID" value="CDG82445.1"/>
    <property type="molecule type" value="Genomic_DNA"/>
</dbReference>
<dbReference type="HOGENOM" id="CLU_029768_0_0_4"/>
<dbReference type="AlphaFoldDB" id="W0V4E9"/>
<dbReference type="KEGG" id="jag:GJA_1809"/>
<name>W0V4E9_9BURK</name>
<reference evidence="2 3" key="1">
    <citation type="journal article" date="2015" name="Genome Announc.">
        <title>Genome Sequence of Mushroom Soft-Rot Pathogen Janthinobacterium agaricidamnosum.</title>
        <authorList>
            <person name="Graupner K."/>
            <person name="Lackner G."/>
            <person name="Hertweck C."/>
        </authorList>
    </citation>
    <scope>NUCLEOTIDE SEQUENCE [LARGE SCALE GENOMIC DNA]</scope>
    <source>
        <strain evidence="3">NBRC 102515 / DSM 9628</strain>
    </source>
</reference>
<dbReference type="STRING" id="1349767.GJA_1809"/>
<proteinExistence type="predicted"/>
<dbReference type="Proteomes" id="UP000027604">
    <property type="component" value="Chromosome I"/>
</dbReference>
<evidence type="ECO:0000313" key="3">
    <source>
        <dbReference type="Proteomes" id="UP000027604"/>
    </source>
</evidence>
<feature type="compositionally biased region" description="Low complexity" evidence="1">
    <location>
        <begin position="53"/>
        <end position="69"/>
    </location>
</feature>
<dbReference type="PATRIC" id="fig|1349767.4.peg.3584"/>
<gene>
    <name evidence="2" type="ORF">GJA_1809</name>
</gene>
<evidence type="ECO:0000313" key="2">
    <source>
        <dbReference type="EMBL" id="CDG82445.1"/>
    </source>
</evidence>
<feature type="region of interest" description="Disordered" evidence="1">
    <location>
        <begin position="255"/>
        <end position="279"/>
    </location>
</feature>
<protein>
    <submittedName>
        <fullName evidence="2">Uncharacterized protein</fullName>
    </submittedName>
</protein>
<organism evidence="2 3">
    <name type="scientific">Janthinobacterium agaricidamnosum NBRC 102515 = DSM 9628</name>
    <dbReference type="NCBI Taxonomy" id="1349767"/>
    <lineage>
        <taxon>Bacteria</taxon>
        <taxon>Pseudomonadati</taxon>
        <taxon>Pseudomonadota</taxon>
        <taxon>Betaproteobacteria</taxon>
        <taxon>Burkholderiales</taxon>
        <taxon>Oxalobacteraceae</taxon>
        <taxon>Janthinobacterium</taxon>
    </lineage>
</organism>